<comment type="subcellular location">
    <subcellularLocation>
        <location evidence="1">Endomembrane system</location>
    </subcellularLocation>
</comment>
<evidence type="ECO:0000259" key="7">
    <source>
        <dbReference type="Pfam" id="PF12632"/>
    </source>
</evidence>
<dbReference type="GO" id="GO:0012505">
    <property type="term" value="C:endomembrane system"/>
    <property type="evidence" value="ECO:0007669"/>
    <property type="project" value="UniProtKB-SubCell"/>
</dbReference>
<feature type="region of interest" description="Disordered" evidence="5">
    <location>
        <begin position="556"/>
        <end position="625"/>
    </location>
</feature>
<evidence type="ECO:0000256" key="5">
    <source>
        <dbReference type="SAM" id="MobiDB-lite"/>
    </source>
</evidence>
<keyword evidence="4 6" id="KW-0472">Membrane</keyword>
<dbReference type="Proteomes" id="UP001151518">
    <property type="component" value="Unassembled WGS sequence"/>
</dbReference>
<dbReference type="AlphaFoldDB" id="A0A9W8GAH7"/>
<comment type="caution">
    <text evidence="8">The sequence shown here is derived from an EMBL/GenBank/DDBJ whole genome shotgun (WGS) entry which is preliminary data.</text>
</comment>
<sequence>MPELVAYEDSPLAQYLQEAGLSELLVADENPYTYDQNTKEEKRKRLIEGRDTASTHLLSTMFANLRNSGYNIKKLISGIFGPSENRVVSDIALEILESTVNILADSGHMTDRYTPKPIRRRKVANDKISVHNSALTISWISLLAAGGITLAVSPRNGIYTFKHPADTTNLLVKALLAAATTLPAIRYVWRHHRMNKITYVANKLLSSMKIIAYRYRILDISVQNAIKFIQEVAFVSRGFRVPHYAGTQGILLRPGRGMLWAASHLRQTVITALTSGIQALFSVLVEEMLPIASQIDQHVGVDISAAVIEFQDLFEALIRNEEECSLDQLRQLFELHFALRKLWFQGIIGLTEFACKADMAISQKGFYSRLNSLTTEIERVLSIITESVDDIKKARDAEYTAKRWAALSKKADGSGSGSAYHPVVRSLNSMTSTIDTISAKLYICKEAIGYSEDENDEKSAIPYEELARVFTSLKSDIDILNGLYQQIITNLTIGDGINLVSATYADQRDGKLDNSKYNIDSCELDSSDIPEGAQVFGYTPLEMEDTDDAEMVFEADLSEEQEPKSKRHPLGRSERIRIQKQQREEDEKAKQRKGEINSIMLELRSAISNRTKAGGKQTSEREEAD</sequence>
<dbReference type="EMBL" id="JANBTW010000011">
    <property type="protein sequence ID" value="KAJ2679480.1"/>
    <property type="molecule type" value="Genomic_DNA"/>
</dbReference>
<evidence type="ECO:0000256" key="2">
    <source>
        <dbReference type="ARBA" id="ARBA00022692"/>
    </source>
</evidence>
<evidence type="ECO:0000256" key="3">
    <source>
        <dbReference type="ARBA" id="ARBA00022989"/>
    </source>
</evidence>
<name>A0A9W8GAH7_9FUNG</name>
<dbReference type="OrthoDB" id="21151at2759"/>
<gene>
    <name evidence="8" type="ORF">GGI25_001403</name>
</gene>
<dbReference type="InterPro" id="IPR026859">
    <property type="entry name" value="Myosin-bd"/>
</dbReference>
<organism evidence="8 9">
    <name type="scientific">Coemansia spiralis</name>
    <dbReference type="NCBI Taxonomy" id="417178"/>
    <lineage>
        <taxon>Eukaryota</taxon>
        <taxon>Fungi</taxon>
        <taxon>Fungi incertae sedis</taxon>
        <taxon>Zoopagomycota</taxon>
        <taxon>Kickxellomycotina</taxon>
        <taxon>Kickxellomycetes</taxon>
        <taxon>Kickxellales</taxon>
        <taxon>Kickxellaceae</taxon>
        <taxon>Coemansia</taxon>
    </lineage>
</organism>
<dbReference type="Pfam" id="PF12632">
    <property type="entry name" value="Vezatin"/>
    <property type="match status" value="1"/>
</dbReference>
<feature type="transmembrane region" description="Helical" evidence="6">
    <location>
        <begin position="128"/>
        <end position="150"/>
    </location>
</feature>
<evidence type="ECO:0000256" key="4">
    <source>
        <dbReference type="ARBA" id="ARBA00023136"/>
    </source>
</evidence>
<feature type="domain" description="Myosin-binding" evidence="7">
    <location>
        <begin position="172"/>
        <end position="398"/>
    </location>
</feature>
<dbReference type="GO" id="GO:0017022">
    <property type="term" value="F:myosin binding"/>
    <property type="evidence" value="ECO:0007669"/>
    <property type="project" value="InterPro"/>
</dbReference>
<keyword evidence="3 6" id="KW-1133">Transmembrane helix</keyword>
<protein>
    <recommendedName>
        <fullName evidence="7">Myosin-binding domain-containing protein</fullName>
    </recommendedName>
</protein>
<feature type="compositionally biased region" description="Basic and acidic residues" evidence="5">
    <location>
        <begin position="571"/>
        <end position="595"/>
    </location>
</feature>
<reference evidence="8" key="1">
    <citation type="submission" date="2022-07" db="EMBL/GenBank/DDBJ databases">
        <title>Phylogenomic reconstructions and comparative analyses of Kickxellomycotina fungi.</title>
        <authorList>
            <person name="Reynolds N.K."/>
            <person name="Stajich J.E."/>
            <person name="Barry K."/>
            <person name="Grigoriev I.V."/>
            <person name="Crous P."/>
            <person name="Smith M.E."/>
        </authorList>
    </citation>
    <scope>NUCLEOTIDE SEQUENCE</scope>
    <source>
        <strain evidence="8">NRRL 3115</strain>
    </source>
</reference>
<evidence type="ECO:0000256" key="6">
    <source>
        <dbReference type="SAM" id="Phobius"/>
    </source>
</evidence>
<feature type="transmembrane region" description="Helical" evidence="6">
    <location>
        <begin position="170"/>
        <end position="189"/>
    </location>
</feature>
<accession>A0A9W8GAH7</accession>
<evidence type="ECO:0000313" key="8">
    <source>
        <dbReference type="EMBL" id="KAJ2679480.1"/>
    </source>
</evidence>
<keyword evidence="2 6" id="KW-0812">Transmembrane</keyword>
<evidence type="ECO:0000313" key="9">
    <source>
        <dbReference type="Proteomes" id="UP001151518"/>
    </source>
</evidence>
<evidence type="ECO:0000256" key="1">
    <source>
        <dbReference type="ARBA" id="ARBA00004308"/>
    </source>
</evidence>
<proteinExistence type="predicted"/>